<dbReference type="GO" id="GO:0000253">
    <property type="term" value="F:3-beta-hydroxysteroid 3-dehydrogenase (NADP+) activity"/>
    <property type="evidence" value="ECO:0007669"/>
    <property type="project" value="UniProtKB-EC"/>
</dbReference>
<evidence type="ECO:0000313" key="3">
    <source>
        <dbReference type="EMBL" id="OAG04328.1"/>
    </source>
</evidence>
<dbReference type="GO" id="GO:0005789">
    <property type="term" value="C:endoplasmic reticulum membrane"/>
    <property type="evidence" value="ECO:0007669"/>
    <property type="project" value="TreeGrafter"/>
</dbReference>
<dbReference type="GeneID" id="28770875"/>
<dbReference type="RefSeq" id="XP_018034693.1">
    <property type="nucleotide sequence ID" value="XM_018187389.1"/>
</dbReference>
<protein>
    <recommendedName>
        <fullName evidence="2">3beta-hydroxysteroid 3-dehydrogenase</fullName>
        <ecNumber evidence="2">1.1.1.270</ecNumber>
    </recommendedName>
</protein>
<reference evidence="3 4" key="1">
    <citation type="submission" date="2016-05" db="EMBL/GenBank/DDBJ databases">
        <title>Comparative analysis of secretome profiles of manganese(II)-oxidizing ascomycete fungi.</title>
        <authorList>
            <consortium name="DOE Joint Genome Institute"/>
            <person name="Zeiner C.A."/>
            <person name="Purvine S.O."/>
            <person name="Zink E.M."/>
            <person name="Wu S."/>
            <person name="Pasa-Tolic L."/>
            <person name="Chaput D.L."/>
            <person name="Haridas S."/>
            <person name="Grigoriev I.V."/>
            <person name="Santelli C.M."/>
            <person name="Hansel C.M."/>
        </authorList>
    </citation>
    <scope>NUCLEOTIDE SEQUENCE [LARGE SCALE GENOMIC DNA]</scope>
    <source>
        <strain evidence="3 4">AP3s5-JAC2a</strain>
    </source>
</reference>
<keyword evidence="4" id="KW-1185">Reference proteome</keyword>
<evidence type="ECO:0000313" key="4">
    <source>
        <dbReference type="Proteomes" id="UP000077069"/>
    </source>
</evidence>
<dbReference type="OrthoDB" id="191139at2759"/>
<dbReference type="EC" id="1.1.1.270" evidence="2"/>
<dbReference type="InterPro" id="IPR036291">
    <property type="entry name" value="NAD(P)-bd_dom_sf"/>
</dbReference>
<dbReference type="Gene3D" id="3.40.50.720">
    <property type="entry name" value="NAD(P)-binding Rossmann-like Domain"/>
    <property type="match status" value="1"/>
</dbReference>
<dbReference type="InParanoid" id="A0A177CC40"/>
<evidence type="ECO:0000256" key="2">
    <source>
        <dbReference type="ARBA" id="ARBA00023621"/>
    </source>
</evidence>
<evidence type="ECO:0000256" key="1">
    <source>
        <dbReference type="ARBA" id="ARBA00023589"/>
    </source>
</evidence>
<name>A0A177CC40_9PLEO</name>
<proteinExistence type="predicted"/>
<dbReference type="AlphaFoldDB" id="A0A177CC40"/>
<dbReference type="PANTHER" id="PTHR43647:SF4">
    <property type="entry name" value="KETOREDUCTASE (KR) DOMAIN-CONTAINING PROTEIN"/>
    <property type="match status" value="1"/>
</dbReference>
<sequence>MAGSVLITGANGSLGLALVSYILSTYPDHTLLLTVRSPSSSDPNTTKLHEIIAKHPKADVRIELIDLASLKDVASYADEVAACIRQGQYPKLSAIICNAMTWSLNAGVQFSKDGLELTMAVNTLSHFNLVLRLLGEMEERGRIVFLSSDSHWPGKAGLEVYPPVIPEDLESLVKYKKDAPGEEAGRGFLRYGLSKLVGVMLMYELNRRLQKQKTLSSICVLAVDPGGLLDSRVFAQADVPLLWCVLINIARFLQPLWRRFNPRMNTSAGAARDVADLAVADELAGKEGHFLFRDEDESSPASYDEEMQGRLFVKSVEWCMIRQEDTVLPL</sequence>
<accession>A0A177CC40</accession>
<dbReference type="GO" id="GO:0005741">
    <property type="term" value="C:mitochondrial outer membrane"/>
    <property type="evidence" value="ECO:0007669"/>
    <property type="project" value="TreeGrafter"/>
</dbReference>
<gene>
    <name evidence="3" type="ORF">CC84DRAFT_787563</name>
</gene>
<dbReference type="SUPFAM" id="SSF51735">
    <property type="entry name" value="NAD(P)-binding Rossmann-fold domains"/>
    <property type="match status" value="1"/>
</dbReference>
<comment type="pathway">
    <text evidence="1">Steroid biosynthesis; zymosterol biosynthesis; zymosterol from lanosterol: step 5/6.</text>
</comment>
<dbReference type="InterPro" id="IPR002347">
    <property type="entry name" value="SDR_fam"/>
</dbReference>
<dbReference type="Pfam" id="PF00106">
    <property type="entry name" value="adh_short"/>
    <property type="match status" value="1"/>
</dbReference>
<dbReference type="EMBL" id="KV441553">
    <property type="protein sequence ID" value="OAG04328.1"/>
    <property type="molecule type" value="Genomic_DNA"/>
</dbReference>
<dbReference type="STRING" id="1460663.A0A177CC40"/>
<organism evidence="3 4">
    <name type="scientific">Paraphaeosphaeria sporulosa</name>
    <dbReference type="NCBI Taxonomy" id="1460663"/>
    <lineage>
        <taxon>Eukaryota</taxon>
        <taxon>Fungi</taxon>
        <taxon>Dikarya</taxon>
        <taxon>Ascomycota</taxon>
        <taxon>Pezizomycotina</taxon>
        <taxon>Dothideomycetes</taxon>
        <taxon>Pleosporomycetidae</taxon>
        <taxon>Pleosporales</taxon>
        <taxon>Massarineae</taxon>
        <taxon>Didymosphaeriaceae</taxon>
        <taxon>Paraphaeosphaeria</taxon>
    </lineage>
</organism>
<dbReference type="InterPro" id="IPR051593">
    <property type="entry name" value="Ergosterol_Biosynth_ERG27"/>
</dbReference>
<dbReference type="PANTHER" id="PTHR43647">
    <property type="entry name" value="DEHYDROGENASE"/>
    <property type="match status" value="1"/>
</dbReference>
<dbReference type="Proteomes" id="UP000077069">
    <property type="component" value="Unassembled WGS sequence"/>
</dbReference>
<dbReference type="GO" id="GO:0005811">
    <property type="term" value="C:lipid droplet"/>
    <property type="evidence" value="ECO:0007669"/>
    <property type="project" value="TreeGrafter"/>
</dbReference>